<gene>
    <name evidence="3" type="ORF">HMPREF9248_0870</name>
</gene>
<feature type="domain" description="SHIRT" evidence="1">
    <location>
        <begin position="188"/>
        <end position="291"/>
    </location>
</feature>
<evidence type="ECO:0000313" key="3">
    <source>
        <dbReference type="EMBL" id="EFL43972.1"/>
    </source>
</evidence>
<dbReference type="InterPro" id="IPR043708">
    <property type="entry name" value="DUF5648"/>
</dbReference>
<proteinExistence type="predicted"/>
<protein>
    <recommendedName>
        <fullName evidence="5">DUF4861 domain-containing protein</fullName>
    </recommendedName>
</protein>
<comment type="caution">
    <text evidence="3">The sequence shown here is derived from an EMBL/GenBank/DDBJ whole genome shotgun (WGS) entry which is preliminary data.</text>
</comment>
<dbReference type="InterPro" id="IPR041030">
    <property type="entry name" value="SHIRT"/>
</dbReference>
<sequence>MKAGSKQKINDVSRVYVEGLNLSIKLTFKLPGAISLSERKDPLEKPREHYPLKPGGVRNDPTSLLGTFDGFELKDVKEENNTITATAYLKDWYKGNQLVRPYAYSFDEIKQRINKLGEELQMRFIPVWFNSNAEAGKTYQLEGSAEGLLTGRINYVYRQLGANDTDKLIPFKVGFKKETIKLDAEAPYTITFTHVSGTPGHVLPEYLSKQYALKPLRVYKGNSVVIDNASLRTTDENEFDPCPEVVGDGTKKTGTWVFDTSAGWKIDGKGRSVTKIDNVNKNITLVGTWKFISVDEPSGATDYVGLYERCAMYRLYNPYTHEHLFTTDLSEKDNLVFLGWRFEGTVGYVGMHGEKGGVYRLYNPTTGEHHYTMKDDELALCTAAGWVNEGVKFFSVEDKDTQVMGMVSMYNPYEKKFYHHYTSDPDEIARMVKDGWRKEEVKWYAASKK</sequence>
<feature type="domain" description="DUF5648" evidence="2">
    <location>
        <begin position="311"/>
        <end position="445"/>
    </location>
</feature>
<keyword evidence="4" id="KW-1185">Reference proteome</keyword>
<evidence type="ECO:0000259" key="1">
    <source>
        <dbReference type="Pfam" id="PF18655"/>
    </source>
</evidence>
<organism evidence="3 4">
    <name type="scientific">Fannyhessea vaginae PB189-T1-4</name>
    <dbReference type="NCBI Taxonomy" id="866774"/>
    <lineage>
        <taxon>Bacteria</taxon>
        <taxon>Bacillati</taxon>
        <taxon>Actinomycetota</taxon>
        <taxon>Coriobacteriia</taxon>
        <taxon>Coriobacteriales</taxon>
        <taxon>Atopobiaceae</taxon>
        <taxon>Fannyhessea</taxon>
    </lineage>
</organism>
<dbReference type="RefSeq" id="WP_006304333.1">
    <property type="nucleotide sequence ID" value="NZ_AEDQ01000023.1"/>
</dbReference>
<evidence type="ECO:0008006" key="5">
    <source>
        <dbReference type="Google" id="ProtNLM"/>
    </source>
</evidence>
<dbReference type="Proteomes" id="UP000004431">
    <property type="component" value="Unassembled WGS sequence"/>
</dbReference>
<dbReference type="EMBL" id="AEDQ01000023">
    <property type="protein sequence ID" value="EFL43972.1"/>
    <property type="molecule type" value="Genomic_DNA"/>
</dbReference>
<evidence type="ECO:0000313" key="4">
    <source>
        <dbReference type="Proteomes" id="UP000004431"/>
    </source>
</evidence>
<dbReference type="Pfam" id="PF18885">
    <property type="entry name" value="DUF5648"/>
    <property type="match status" value="1"/>
</dbReference>
<dbReference type="Pfam" id="PF18655">
    <property type="entry name" value="SHIRT"/>
    <property type="match status" value="1"/>
</dbReference>
<accession>A0ABP2IY39</accession>
<evidence type="ECO:0000259" key="2">
    <source>
        <dbReference type="Pfam" id="PF18885"/>
    </source>
</evidence>
<name>A0ABP2IY39_9ACTN</name>
<reference evidence="3 4" key="1">
    <citation type="submission" date="2010-08" db="EMBL/GenBank/DDBJ databases">
        <authorList>
            <person name="Durkin A.S."/>
            <person name="Madupu R."/>
            <person name="Torralba M."/>
            <person name="Gillis M."/>
            <person name="Methe B."/>
            <person name="Sutton G."/>
            <person name="Nelson K.E."/>
        </authorList>
    </citation>
    <scope>NUCLEOTIDE SEQUENCE [LARGE SCALE GENOMIC DNA]</scope>
    <source>
        <strain evidence="3 4">PB189-T1-4</strain>
    </source>
</reference>